<dbReference type="Gene3D" id="3.90.180.10">
    <property type="entry name" value="Medium-chain alcohol dehydrogenases, catalytic domain"/>
    <property type="match status" value="1"/>
</dbReference>
<dbReference type="InterPro" id="IPR013149">
    <property type="entry name" value="ADH-like_C"/>
</dbReference>
<keyword evidence="4 8" id="KW-0862">Zinc</keyword>
<dbReference type="EC" id="1.1.1.2" evidence="7"/>
<dbReference type="InterPro" id="IPR047109">
    <property type="entry name" value="CAD-like"/>
</dbReference>
<gene>
    <name evidence="10" type="primary">ahr</name>
    <name evidence="10" type="ORF">SBA5_390008</name>
</gene>
<evidence type="ECO:0000256" key="3">
    <source>
        <dbReference type="ARBA" id="ARBA00022723"/>
    </source>
</evidence>
<keyword evidence="5" id="KW-0521">NADP</keyword>
<dbReference type="PROSITE" id="PS00065">
    <property type="entry name" value="D_2_HYDROXYACID_DH_1"/>
    <property type="match status" value="1"/>
</dbReference>
<dbReference type="SMART" id="SM00829">
    <property type="entry name" value="PKS_ER"/>
    <property type="match status" value="1"/>
</dbReference>
<evidence type="ECO:0000256" key="4">
    <source>
        <dbReference type="ARBA" id="ARBA00022833"/>
    </source>
</evidence>
<dbReference type="SUPFAM" id="SSF51735">
    <property type="entry name" value="NAD(P)-binding Rossmann-fold domains"/>
    <property type="match status" value="1"/>
</dbReference>
<dbReference type="AlphaFoldDB" id="A0A2N9LJU9"/>
<dbReference type="Proteomes" id="UP000239735">
    <property type="component" value="Unassembled WGS sequence"/>
</dbReference>
<evidence type="ECO:0000256" key="2">
    <source>
        <dbReference type="ARBA" id="ARBA00008072"/>
    </source>
</evidence>
<dbReference type="InterPro" id="IPR020843">
    <property type="entry name" value="ER"/>
</dbReference>
<keyword evidence="6 10" id="KW-0560">Oxidoreductase</keyword>
<dbReference type="FunFam" id="3.90.180.10:FF:000018">
    <property type="entry name" value="NAD(P)-dependent alcohol dehydrogenase"/>
    <property type="match status" value="1"/>
</dbReference>
<dbReference type="PANTHER" id="PTHR42683">
    <property type="entry name" value="ALDEHYDE REDUCTASE"/>
    <property type="match status" value="1"/>
</dbReference>
<organism evidence="10 11">
    <name type="scientific">Candidatus Sulfuritelmatomonas gaucii</name>
    <dbReference type="NCBI Taxonomy" id="2043161"/>
    <lineage>
        <taxon>Bacteria</taxon>
        <taxon>Pseudomonadati</taxon>
        <taxon>Acidobacteriota</taxon>
        <taxon>Terriglobia</taxon>
        <taxon>Terriglobales</taxon>
        <taxon>Acidobacteriaceae</taxon>
        <taxon>Candidatus Sulfuritelmatomonas</taxon>
    </lineage>
</organism>
<evidence type="ECO:0000256" key="6">
    <source>
        <dbReference type="ARBA" id="ARBA00023002"/>
    </source>
</evidence>
<name>A0A2N9LJU9_9BACT</name>
<dbReference type="InterPro" id="IPR029752">
    <property type="entry name" value="D-isomer_DH_CS1"/>
</dbReference>
<dbReference type="SUPFAM" id="SSF50129">
    <property type="entry name" value="GroES-like"/>
    <property type="match status" value="1"/>
</dbReference>
<dbReference type="Pfam" id="PF00107">
    <property type="entry name" value="ADH_zinc_N"/>
    <property type="match status" value="1"/>
</dbReference>
<dbReference type="EMBL" id="OKRB01000096">
    <property type="protein sequence ID" value="SPE23393.1"/>
    <property type="molecule type" value="Genomic_DNA"/>
</dbReference>
<keyword evidence="3 8" id="KW-0479">Metal-binding</keyword>
<evidence type="ECO:0000313" key="11">
    <source>
        <dbReference type="Proteomes" id="UP000239735"/>
    </source>
</evidence>
<comment type="cofactor">
    <cofactor evidence="1 8">
        <name>Zn(2+)</name>
        <dbReference type="ChEBI" id="CHEBI:29105"/>
    </cofactor>
</comment>
<feature type="domain" description="Enoyl reductase (ER)" evidence="9">
    <location>
        <begin position="14"/>
        <end position="333"/>
    </location>
</feature>
<dbReference type="InterPro" id="IPR011032">
    <property type="entry name" value="GroES-like_sf"/>
</dbReference>
<protein>
    <recommendedName>
        <fullName evidence="7">alcohol dehydrogenase (NADP(+))</fullName>
        <ecNumber evidence="7">1.1.1.2</ecNumber>
    </recommendedName>
</protein>
<reference evidence="11" key="1">
    <citation type="submission" date="2018-02" db="EMBL/GenBank/DDBJ databases">
        <authorList>
            <person name="Hausmann B."/>
        </authorList>
    </citation>
    <scope>NUCLEOTIDE SEQUENCE [LARGE SCALE GENOMIC DNA]</scope>
    <source>
        <strain evidence="11">Peat soil MAG SbA5</strain>
    </source>
</reference>
<dbReference type="GO" id="GO:0008106">
    <property type="term" value="F:alcohol dehydrogenase (NADP+) activity"/>
    <property type="evidence" value="ECO:0007669"/>
    <property type="project" value="UniProtKB-EC"/>
</dbReference>
<evidence type="ECO:0000313" key="10">
    <source>
        <dbReference type="EMBL" id="SPE23393.1"/>
    </source>
</evidence>
<dbReference type="InterPro" id="IPR036291">
    <property type="entry name" value="NAD(P)-bd_dom_sf"/>
</dbReference>
<dbReference type="InterPro" id="IPR002328">
    <property type="entry name" value="ADH_Zn_CS"/>
</dbReference>
<evidence type="ECO:0000256" key="1">
    <source>
        <dbReference type="ARBA" id="ARBA00001947"/>
    </source>
</evidence>
<accession>A0A2N9LJU9</accession>
<dbReference type="InterPro" id="IPR013154">
    <property type="entry name" value="ADH-like_N"/>
</dbReference>
<proteinExistence type="inferred from homology"/>
<evidence type="ECO:0000256" key="5">
    <source>
        <dbReference type="ARBA" id="ARBA00022857"/>
    </source>
</evidence>
<dbReference type="FunFam" id="3.40.50.720:FF:000022">
    <property type="entry name" value="Cinnamyl alcohol dehydrogenase"/>
    <property type="match status" value="1"/>
</dbReference>
<evidence type="ECO:0000256" key="7">
    <source>
        <dbReference type="ARBA" id="ARBA00024074"/>
    </source>
</evidence>
<sequence>MAQFQGLAAHAAGAELLTLRYDPGKLGPQEVEIAITHCGISHSDIHLISNDWGISHFPFIPGHEIVGTVAAVGSEVRSLEIGQRVGLGWHSNSCGQCEWCMSGQENLCATCEGTCVHRHGGYADFVRANARFVVPIPDVLESEQAAPLLCAGITVYNPMRLHGVNPSSRVGVVGIGGLGHLAIQFARIFGAHVTAFSTSLAKEADAHALGAHHFVNSRESKAMKEVAGSLDFLLSTVNADQDWGAYLQTLRPNGTLWFVGIPPSPVSAHAFPLISGLRTIAGSPVGSPFRIREMLDVTARHGVKAMTERFPMASANEAIAKVKKGKVRYRAVLAN</sequence>
<dbReference type="CDD" id="cd05283">
    <property type="entry name" value="CAD1"/>
    <property type="match status" value="1"/>
</dbReference>
<dbReference type="OrthoDB" id="9806940at2"/>
<evidence type="ECO:0000259" key="9">
    <source>
        <dbReference type="SMART" id="SM00829"/>
    </source>
</evidence>
<dbReference type="Gene3D" id="3.40.50.720">
    <property type="entry name" value="NAD(P)-binding Rossmann-like Domain"/>
    <property type="match status" value="1"/>
</dbReference>
<dbReference type="GO" id="GO:0008270">
    <property type="term" value="F:zinc ion binding"/>
    <property type="evidence" value="ECO:0007669"/>
    <property type="project" value="InterPro"/>
</dbReference>
<dbReference type="Pfam" id="PF08240">
    <property type="entry name" value="ADH_N"/>
    <property type="match status" value="1"/>
</dbReference>
<comment type="similarity">
    <text evidence="2 8">Belongs to the zinc-containing alcohol dehydrogenase family.</text>
</comment>
<dbReference type="PROSITE" id="PS00059">
    <property type="entry name" value="ADH_ZINC"/>
    <property type="match status" value="1"/>
</dbReference>
<evidence type="ECO:0000256" key="8">
    <source>
        <dbReference type="RuleBase" id="RU361277"/>
    </source>
</evidence>